<evidence type="ECO:0000313" key="9">
    <source>
        <dbReference type="EMBL" id="GJD82109.1"/>
    </source>
</evidence>
<dbReference type="PANTHER" id="PTHR41523:SF7">
    <property type="entry name" value="HISTIDINE KINASE"/>
    <property type="match status" value="1"/>
</dbReference>
<protein>
    <recommendedName>
        <fullName evidence="2">histidine kinase</fullName>
        <ecNumber evidence="2">2.7.13.3</ecNumber>
    </recommendedName>
</protein>
<feature type="domain" description="Signal transduction histidine kinase HWE region" evidence="8">
    <location>
        <begin position="83"/>
        <end position="164"/>
    </location>
</feature>
<evidence type="ECO:0000256" key="5">
    <source>
        <dbReference type="ARBA" id="ARBA00022741"/>
    </source>
</evidence>
<evidence type="ECO:0000256" key="1">
    <source>
        <dbReference type="ARBA" id="ARBA00000085"/>
    </source>
</evidence>
<dbReference type="RefSeq" id="WP_238307326.1">
    <property type="nucleotide sequence ID" value="NZ_BPQM01000196.1"/>
</dbReference>
<dbReference type="InterPro" id="IPR011102">
    <property type="entry name" value="Sig_transdc_His_kinase_HWE"/>
</dbReference>
<organism evidence="9 10">
    <name type="scientific">Methylobacterium gregans</name>
    <dbReference type="NCBI Taxonomy" id="374424"/>
    <lineage>
        <taxon>Bacteria</taxon>
        <taxon>Pseudomonadati</taxon>
        <taxon>Pseudomonadota</taxon>
        <taxon>Alphaproteobacteria</taxon>
        <taxon>Hyphomicrobiales</taxon>
        <taxon>Methylobacteriaceae</taxon>
        <taxon>Methylobacterium</taxon>
    </lineage>
</organism>
<evidence type="ECO:0000259" key="8">
    <source>
        <dbReference type="SMART" id="SM00911"/>
    </source>
</evidence>
<dbReference type="Pfam" id="PF07536">
    <property type="entry name" value="HWE_HK"/>
    <property type="match status" value="1"/>
</dbReference>
<dbReference type="AlphaFoldDB" id="A0AA37MJL2"/>
<evidence type="ECO:0000256" key="6">
    <source>
        <dbReference type="ARBA" id="ARBA00022777"/>
    </source>
</evidence>
<reference evidence="9" key="2">
    <citation type="submission" date="2021-08" db="EMBL/GenBank/DDBJ databases">
        <authorList>
            <person name="Tani A."/>
            <person name="Ola A."/>
            <person name="Ogura Y."/>
            <person name="Katsura K."/>
            <person name="Hayashi T."/>
        </authorList>
    </citation>
    <scope>NUCLEOTIDE SEQUENCE</scope>
    <source>
        <strain evidence="9">NBRC 103626</strain>
    </source>
</reference>
<evidence type="ECO:0000256" key="7">
    <source>
        <dbReference type="ARBA" id="ARBA00022840"/>
    </source>
</evidence>
<keyword evidence="5" id="KW-0547">Nucleotide-binding</keyword>
<accession>A0AA37MJL2</accession>
<keyword evidence="7" id="KW-0067">ATP-binding</keyword>
<dbReference type="GO" id="GO:0005524">
    <property type="term" value="F:ATP binding"/>
    <property type="evidence" value="ECO:0007669"/>
    <property type="project" value="UniProtKB-KW"/>
</dbReference>
<dbReference type="EC" id="2.7.13.3" evidence="2"/>
<evidence type="ECO:0000256" key="4">
    <source>
        <dbReference type="ARBA" id="ARBA00022679"/>
    </source>
</evidence>
<comment type="caution">
    <text evidence="9">The sequence shown here is derived from an EMBL/GenBank/DDBJ whole genome shotgun (WGS) entry which is preliminary data.</text>
</comment>
<keyword evidence="6" id="KW-0418">Kinase</keyword>
<proteinExistence type="predicted"/>
<gene>
    <name evidence="9" type="ORF">NBEOAGPD_5369</name>
</gene>
<dbReference type="PANTHER" id="PTHR41523">
    <property type="entry name" value="TWO-COMPONENT SYSTEM SENSOR PROTEIN"/>
    <property type="match status" value="1"/>
</dbReference>
<dbReference type="SMART" id="SM00911">
    <property type="entry name" value="HWE_HK"/>
    <property type="match status" value="1"/>
</dbReference>
<evidence type="ECO:0000256" key="2">
    <source>
        <dbReference type="ARBA" id="ARBA00012438"/>
    </source>
</evidence>
<sequence length="288" mass="30630">MIILSEEHGEARRLASLEAENRHLRALLLAGREAEAQRRRSARLGRAEAARIRAETEARESRYRHAIAELRQSADRQSLLMQEMAHRVKNTLAMVQAIGTQTLRTAASLDAARGALDARLHALAKAHDVLLQDAWTTAPLGRIVASAVALHGGEADRFAVSGPEIALAARAGLTVALLLHELGTNAAKYGALSAPAGRVAITWTIDGAAVEKGPVEAGAFEDAAVGARFRFRWAESGGPSVSPPHRTGFGSRLIERSLVQGFGGRVDLAYPVTGLVLAFEAPLARLAA</sequence>
<dbReference type="GO" id="GO:0004673">
    <property type="term" value="F:protein histidine kinase activity"/>
    <property type="evidence" value="ECO:0007669"/>
    <property type="project" value="UniProtKB-EC"/>
</dbReference>
<comment type="catalytic activity">
    <reaction evidence="1">
        <text>ATP + protein L-histidine = ADP + protein N-phospho-L-histidine.</text>
        <dbReference type="EC" id="2.7.13.3"/>
    </reaction>
</comment>
<keyword evidence="3" id="KW-0597">Phosphoprotein</keyword>
<keyword evidence="10" id="KW-1185">Reference proteome</keyword>
<dbReference type="Proteomes" id="UP001055108">
    <property type="component" value="Unassembled WGS sequence"/>
</dbReference>
<keyword evidence="4" id="KW-0808">Transferase</keyword>
<evidence type="ECO:0000313" key="10">
    <source>
        <dbReference type="Proteomes" id="UP001055108"/>
    </source>
</evidence>
<reference evidence="9" key="1">
    <citation type="journal article" date="2016" name="Front. Microbiol.">
        <title>Genome Sequence of the Piezophilic, Mesophilic Sulfate-Reducing Bacterium Desulfovibrio indicus J2T.</title>
        <authorList>
            <person name="Cao J."/>
            <person name="Maignien L."/>
            <person name="Shao Z."/>
            <person name="Alain K."/>
            <person name="Jebbar M."/>
        </authorList>
    </citation>
    <scope>NUCLEOTIDE SEQUENCE</scope>
    <source>
        <strain evidence="9">NBRC 103626</strain>
    </source>
</reference>
<evidence type="ECO:0000256" key="3">
    <source>
        <dbReference type="ARBA" id="ARBA00022553"/>
    </source>
</evidence>
<dbReference type="EMBL" id="BPQM01000196">
    <property type="protein sequence ID" value="GJD82109.1"/>
    <property type="molecule type" value="Genomic_DNA"/>
</dbReference>
<name>A0AA37MJL2_9HYPH</name>